<accession>A0A081BT63</accession>
<dbReference type="GO" id="GO:0004222">
    <property type="term" value="F:metalloendopeptidase activity"/>
    <property type="evidence" value="ECO:0007669"/>
    <property type="project" value="TreeGrafter"/>
</dbReference>
<dbReference type="EMBL" id="DF820462">
    <property type="protein sequence ID" value="GAK54594.1"/>
    <property type="molecule type" value="Genomic_DNA"/>
</dbReference>
<dbReference type="InterPro" id="IPR050570">
    <property type="entry name" value="Cell_wall_metabolism_enzyme"/>
</dbReference>
<keyword evidence="3" id="KW-1185">Reference proteome</keyword>
<dbReference type="CDD" id="cd12797">
    <property type="entry name" value="M23_peptidase"/>
    <property type="match status" value="1"/>
</dbReference>
<evidence type="ECO:0000313" key="3">
    <source>
        <dbReference type="Proteomes" id="UP000030700"/>
    </source>
</evidence>
<dbReference type="InterPro" id="IPR016047">
    <property type="entry name" value="M23ase_b-sheet_dom"/>
</dbReference>
<feature type="domain" description="M23ase beta-sheet core" evidence="1">
    <location>
        <begin position="151"/>
        <end position="248"/>
    </location>
</feature>
<reference evidence="2" key="1">
    <citation type="journal article" date="2015" name="PeerJ">
        <title>First genomic representation of candidate bacterial phylum KSB3 points to enhanced environmental sensing as a trigger of wastewater bulking.</title>
        <authorList>
            <person name="Sekiguchi Y."/>
            <person name="Ohashi A."/>
            <person name="Parks D.H."/>
            <person name="Yamauchi T."/>
            <person name="Tyson G.W."/>
            <person name="Hugenholtz P."/>
        </authorList>
    </citation>
    <scope>NUCLEOTIDE SEQUENCE [LARGE SCALE GENOMIC DNA]</scope>
</reference>
<sequence length="281" mass="30888">MTITRLASIVMLMLAAAASPRGGQAERSCSKETICVETTQNGGTVTFSVENAKAFDTTVTFETEVENMTSSQPLRYTMLAPGGKTVPAFTLKQADKSLAWRYQYRFHWTIGSAEAVHDDSVVYAMPYSSGEAFTVIQGFNGTFSHIGEQAYSIDWNMPEGTEIHAARGGVVVDVKDDENRGGETPEYKDYANYIRVRHDDGTIGEYVHLQQGGARVKVGQHVNTGDLLGLSGNTGFSNRPHLHFWVYKAFDGYTRQSLPIVFKAREGSGLTLEQGQTYTAE</sequence>
<dbReference type="Pfam" id="PF01551">
    <property type="entry name" value="Peptidase_M23"/>
    <property type="match status" value="1"/>
</dbReference>
<dbReference type="PANTHER" id="PTHR21666">
    <property type="entry name" value="PEPTIDASE-RELATED"/>
    <property type="match status" value="1"/>
</dbReference>
<dbReference type="AlphaFoldDB" id="A0A081BT63"/>
<dbReference type="InterPro" id="IPR011055">
    <property type="entry name" value="Dup_hybrid_motif"/>
</dbReference>
<gene>
    <name evidence="2" type="ORF">U14_05881</name>
</gene>
<name>A0A081BT63_9BACT</name>
<evidence type="ECO:0000313" key="2">
    <source>
        <dbReference type="EMBL" id="GAK54594.1"/>
    </source>
</evidence>
<organism evidence="2">
    <name type="scientific">Candidatus Moduliflexus flocculans</name>
    <dbReference type="NCBI Taxonomy" id="1499966"/>
    <lineage>
        <taxon>Bacteria</taxon>
        <taxon>Candidatus Moduliflexota</taxon>
        <taxon>Candidatus Moduliflexia</taxon>
        <taxon>Candidatus Moduliflexales</taxon>
        <taxon>Candidatus Moduliflexaceae</taxon>
    </lineage>
</organism>
<evidence type="ECO:0000259" key="1">
    <source>
        <dbReference type="Pfam" id="PF01551"/>
    </source>
</evidence>
<dbReference type="Gene3D" id="2.70.70.10">
    <property type="entry name" value="Glucose Permease (Domain IIA)"/>
    <property type="match status" value="1"/>
</dbReference>
<dbReference type="PANTHER" id="PTHR21666:SF270">
    <property type="entry name" value="MUREIN HYDROLASE ACTIVATOR ENVC"/>
    <property type="match status" value="1"/>
</dbReference>
<dbReference type="Proteomes" id="UP000030700">
    <property type="component" value="Unassembled WGS sequence"/>
</dbReference>
<dbReference type="STRING" id="1499966.U14_05881"/>
<dbReference type="SUPFAM" id="SSF51261">
    <property type="entry name" value="Duplicated hybrid motif"/>
    <property type="match status" value="1"/>
</dbReference>
<dbReference type="HOGENOM" id="CLU_062205_1_0_0"/>
<protein>
    <submittedName>
        <fullName evidence="2">Peptidase M23</fullName>
    </submittedName>
</protein>
<proteinExistence type="predicted"/>